<dbReference type="Proteomes" id="UP000765509">
    <property type="component" value="Unassembled WGS sequence"/>
</dbReference>
<comment type="caution">
    <text evidence="1">The sequence shown here is derived from an EMBL/GenBank/DDBJ whole genome shotgun (WGS) entry which is preliminary data.</text>
</comment>
<keyword evidence="2" id="KW-1185">Reference proteome</keyword>
<reference evidence="1" key="1">
    <citation type="submission" date="2021-03" db="EMBL/GenBank/DDBJ databases">
        <title>Draft genome sequence of rust myrtle Austropuccinia psidii MF-1, a brazilian biotype.</title>
        <authorList>
            <person name="Quecine M.C."/>
            <person name="Pachon D.M.R."/>
            <person name="Bonatelli M.L."/>
            <person name="Correr F.H."/>
            <person name="Franceschini L.M."/>
            <person name="Leite T.F."/>
            <person name="Margarido G.R.A."/>
            <person name="Almeida C.A."/>
            <person name="Ferrarezi J.A."/>
            <person name="Labate C.A."/>
        </authorList>
    </citation>
    <scope>NUCLEOTIDE SEQUENCE</scope>
    <source>
        <strain evidence="1">MF-1</strain>
    </source>
</reference>
<evidence type="ECO:0000313" key="1">
    <source>
        <dbReference type="EMBL" id="MBW0479030.1"/>
    </source>
</evidence>
<name>A0A9Q3C999_9BASI</name>
<protein>
    <submittedName>
        <fullName evidence="1">Uncharacterized protein</fullName>
    </submittedName>
</protein>
<dbReference type="EMBL" id="AVOT02005426">
    <property type="protein sequence ID" value="MBW0479030.1"/>
    <property type="molecule type" value="Genomic_DNA"/>
</dbReference>
<dbReference type="PANTHER" id="PTHR46579:SF2">
    <property type="entry name" value="C2H2-TYPE DOMAIN-CONTAINING PROTEIN"/>
    <property type="match status" value="1"/>
</dbReference>
<dbReference type="PANTHER" id="PTHR46579">
    <property type="entry name" value="F5/8 TYPE C DOMAIN-CONTAINING PROTEIN-RELATED"/>
    <property type="match status" value="1"/>
</dbReference>
<sequence>MRLIGREFPSQIKNLKSAIEPKCLPNIPTSASGSEFPQLIMDQIFPADYSQLTQPTFSSPPGVNLTAHKQYSRSQKLPPKALGMIISAILSLMYNIPCRDSHILNLALNPMIKSIISRSGGHPTPAFHIPQYCSTRFEYPQLEPLIEKYICCPQCFFLNGLTESVTTYQPHCQFHDDPNDHDSPFTQSLGRFINSFEPRMQKKTNMKQKFIATKHLIYQPFKNWLARFLQRVGVIEILHQHQHFQITKGSPKCDILDGLVWRRFNGSRNINDPPIHVHSCERLKPENVYVTGIIPGPKEPTALQLNYLLMPLIKDLKDLWQGCHLSPTSTGSSGSLIRVAILTAIADVVAMQKLAGFISHSGIHFCNFSTIHKAQIKEIGPQFHYTRSCQNYKSTIAKWVGEYPQQRQAILSEYGVQYSILVDLLYWDSIRMVNIDIMHNLILGILDGA</sequence>
<evidence type="ECO:0000313" key="2">
    <source>
        <dbReference type="Proteomes" id="UP000765509"/>
    </source>
</evidence>
<proteinExistence type="predicted"/>
<gene>
    <name evidence="1" type="ORF">O181_018745</name>
</gene>
<dbReference type="AlphaFoldDB" id="A0A9Q3C999"/>
<organism evidence="1 2">
    <name type="scientific">Austropuccinia psidii MF-1</name>
    <dbReference type="NCBI Taxonomy" id="1389203"/>
    <lineage>
        <taxon>Eukaryota</taxon>
        <taxon>Fungi</taxon>
        <taxon>Dikarya</taxon>
        <taxon>Basidiomycota</taxon>
        <taxon>Pucciniomycotina</taxon>
        <taxon>Pucciniomycetes</taxon>
        <taxon>Pucciniales</taxon>
        <taxon>Sphaerophragmiaceae</taxon>
        <taxon>Austropuccinia</taxon>
    </lineage>
</organism>
<accession>A0A9Q3C999</accession>